<protein>
    <submittedName>
        <fullName evidence="6">Geranylgeranylglycerol-phosphate geranylgeranyltransferase</fullName>
    </submittedName>
</protein>
<dbReference type="InterPro" id="IPR044878">
    <property type="entry name" value="UbiA_sf"/>
</dbReference>
<feature type="transmembrane region" description="Helical" evidence="5">
    <location>
        <begin position="105"/>
        <end position="122"/>
    </location>
</feature>
<organism evidence="6 7">
    <name type="scientific">candidate division WWE3 bacterium</name>
    <dbReference type="NCBI Taxonomy" id="2053526"/>
    <lineage>
        <taxon>Bacteria</taxon>
        <taxon>Katanobacteria</taxon>
    </lineage>
</organism>
<evidence type="ECO:0000256" key="1">
    <source>
        <dbReference type="ARBA" id="ARBA00004141"/>
    </source>
</evidence>
<reference evidence="6" key="1">
    <citation type="submission" date="2020-04" db="EMBL/GenBank/DDBJ databases">
        <authorList>
            <person name="Zhang T."/>
        </authorList>
    </citation>
    <scope>NUCLEOTIDE SEQUENCE</scope>
    <source>
        <strain evidence="6">HKST-UBA01</strain>
    </source>
</reference>
<comment type="caution">
    <text evidence="6">The sequence shown here is derived from an EMBL/GenBank/DDBJ whole genome shotgun (WGS) entry which is preliminary data.</text>
</comment>
<keyword evidence="2 5" id="KW-0812">Transmembrane</keyword>
<accession>A0A955LG22</accession>
<comment type="subcellular location">
    <subcellularLocation>
        <location evidence="1">Membrane</location>
        <topology evidence="1">Multi-pass membrane protein</topology>
    </subcellularLocation>
</comment>
<keyword evidence="4 5" id="KW-0472">Membrane</keyword>
<evidence type="ECO:0000256" key="4">
    <source>
        <dbReference type="ARBA" id="ARBA00023136"/>
    </source>
</evidence>
<evidence type="ECO:0000256" key="2">
    <source>
        <dbReference type="ARBA" id="ARBA00022692"/>
    </source>
</evidence>
<feature type="transmembrane region" description="Helical" evidence="5">
    <location>
        <begin position="36"/>
        <end position="60"/>
    </location>
</feature>
<reference evidence="6" key="2">
    <citation type="journal article" date="2021" name="Microbiome">
        <title>Successional dynamics and alternative stable states in a saline activated sludge microbial community over 9 years.</title>
        <authorList>
            <person name="Wang Y."/>
            <person name="Ye J."/>
            <person name="Ju F."/>
            <person name="Liu L."/>
            <person name="Boyd J.A."/>
            <person name="Deng Y."/>
            <person name="Parks D.H."/>
            <person name="Jiang X."/>
            <person name="Yin X."/>
            <person name="Woodcroft B.J."/>
            <person name="Tyson G.W."/>
            <person name="Hugenholtz P."/>
            <person name="Polz M.F."/>
            <person name="Zhang T."/>
        </authorList>
    </citation>
    <scope>NUCLEOTIDE SEQUENCE</scope>
    <source>
        <strain evidence="6">HKST-UBA01</strain>
    </source>
</reference>
<dbReference type="Gene3D" id="1.10.357.140">
    <property type="entry name" value="UbiA prenyltransferase"/>
    <property type="match status" value="1"/>
</dbReference>
<dbReference type="Proteomes" id="UP000701698">
    <property type="component" value="Unassembled WGS sequence"/>
</dbReference>
<dbReference type="GO" id="GO:0016020">
    <property type="term" value="C:membrane"/>
    <property type="evidence" value="ECO:0007669"/>
    <property type="project" value="UniProtKB-SubCell"/>
</dbReference>
<evidence type="ECO:0000256" key="3">
    <source>
        <dbReference type="ARBA" id="ARBA00022989"/>
    </source>
</evidence>
<dbReference type="PANTHER" id="PTHR42723">
    <property type="entry name" value="CHLOROPHYLL SYNTHASE"/>
    <property type="match status" value="1"/>
</dbReference>
<keyword evidence="3 5" id="KW-1133">Transmembrane helix</keyword>
<feature type="transmembrane region" description="Helical" evidence="5">
    <location>
        <begin position="201"/>
        <end position="220"/>
    </location>
</feature>
<sequence>MRNVPRGVIRLVRPGTTLSGVLATILGGYVAGANDWWSIVLAALAVLCIQGAGNTVNDVYDRNIDLVNKPWRPIPHGDLSYRQATILAVALFCIGNGISILLDHGLFSISIIVTLTLALYATSLKCTVFVSNLTVAGISALVPLFGATAGGNWKAGIPLAIVVFFGILARELVKDLADIDGDTQGNCQKTAVVLGPKRTRIAFEILAVCTVGAILCPTVSYGFDYALLALIPVTVTIFSMIRVARTTCTKTLEKTSGMMKMAFFVWFLIVLVSA</sequence>
<evidence type="ECO:0000313" key="6">
    <source>
        <dbReference type="EMBL" id="MCA9389899.1"/>
    </source>
</evidence>
<feature type="transmembrane region" description="Helical" evidence="5">
    <location>
        <begin position="81"/>
        <end position="99"/>
    </location>
</feature>
<evidence type="ECO:0000313" key="7">
    <source>
        <dbReference type="Proteomes" id="UP000701698"/>
    </source>
</evidence>
<feature type="transmembrane region" description="Helical" evidence="5">
    <location>
        <begin position="129"/>
        <end position="149"/>
    </location>
</feature>
<feature type="transmembrane region" description="Helical" evidence="5">
    <location>
        <begin position="226"/>
        <end position="244"/>
    </location>
</feature>
<name>A0A955LG22_UNCKA</name>
<dbReference type="InterPro" id="IPR000537">
    <property type="entry name" value="UbiA_prenyltransferase"/>
</dbReference>
<dbReference type="AlphaFoldDB" id="A0A955LG22"/>
<feature type="transmembrane region" description="Helical" evidence="5">
    <location>
        <begin position="12"/>
        <end position="30"/>
    </location>
</feature>
<gene>
    <name evidence="6" type="ORF">KC571_00690</name>
</gene>
<dbReference type="Pfam" id="PF01040">
    <property type="entry name" value="UbiA"/>
    <property type="match status" value="1"/>
</dbReference>
<dbReference type="CDD" id="cd13961">
    <property type="entry name" value="PT_UbiA_DGGGPS"/>
    <property type="match status" value="1"/>
</dbReference>
<feature type="transmembrane region" description="Helical" evidence="5">
    <location>
        <begin position="256"/>
        <end position="273"/>
    </location>
</feature>
<dbReference type="EMBL" id="JAGQKX010000009">
    <property type="protein sequence ID" value="MCA9389899.1"/>
    <property type="molecule type" value="Genomic_DNA"/>
</dbReference>
<feature type="transmembrane region" description="Helical" evidence="5">
    <location>
        <begin position="155"/>
        <end position="173"/>
    </location>
</feature>
<dbReference type="InterPro" id="IPR050475">
    <property type="entry name" value="Prenyltransferase_related"/>
</dbReference>
<dbReference type="PANTHER" id="PTHR42723:SF1">
    <property type="entry name" value="CHLOROPHYLL SYNTHASE, CHLOROPLASTIC"/>
    <property type="match status" value="1"/>
</dbReference>
<proteinExistence type="predicted"/>
<dbReference type="GO" id="GO:0016765">
    <property type="term" value="F:transferase activity, transferring alkyl or aryl (other than methyl) groups"/>
    <property type="evidence" value="ECO:0007669"/>
    <property type="project" value="InterPro"/>
</dbReference>
<evidence type="ECO:0000256" key="5">
    <source>
        <dbReference type="SAM" id="Phobius"/>
    </source>
</evidence>